<dbReference type="AlphaFoldDB" id="A0A5M8QH21"/>
<evidence type="ECO:0000313" key="5">
    <source>
        <dbReference type="Proteomes" id="UP001570846"/>
    </source>
</evidence>
<feature type="transmembrane region" description="Helical" evidence="1">
    <location>
        <begin position="36"/>
        <end position="53"/>
    </location>
</feature>
<gene>
    <name evidence="3" type="ORF">ACD591_03965</name>
    <name evidence="2" type="ORF">FOE74_10040</name>
</gene>
<protein>
    <submittedName>
        <fullName evidence="2">Uncharacterized protein</fullName>
    </submittedName>
</protein>
<dbReference type="EMBL" id="JBGOGF010000002">
    <property type="protein sequence ID" value="MFA1770435.1"/>
    <property type="molecule type" value="Genomic_DNA"/>
</dbReference>
<evidence type="ECO:0000313" key="4">
    <source>
        <dbReference type="Proteomes" id="UP000323866"/>
    </source>
</evidence>
<keyword evidence="5" id="KW-1185">Reference proteome</keyword>
<name>A0A5M8QH21_9BACT</name>
<comment type="caution">
    <text evidence="2">The sequence shown here is derived from an EMBL/GenBank/DDBJ whole genome shotgun (WGS) entry which is preliminary data.</text>
</comment>
<feature type="transmembrane region" description="Helical" evidence="1">
    <location>
        <begin position="65"/>
        <end position="86"/>
    </location>
</feature>
<reference evidence="2 4" key="2">
    <citation type="submission" date="2019-09" db="EMBL/GenBank/DDBJ databases">
        <title>A bacterium isolated from glacier soil.</title>
        <authorList>
            <person name="Liu Q."/>
        </authorList>
    </citation>
    <scope>NUCLEOTIDE SEQUENCE [LARGE SCALE GENOMIC DNA]</scope>
    <source>
        <strain evidence="2 4">MDT1-10-3</strain>
    </source>
</reference>
<dbReference type="OrthoDB" id="5741192at2"/>
<dbReference type="Proteomes" id="UP000323866">
    <property type="component" value="Unassembled WGS sequence"/>
</dbReference>
<dbReference type="RefSeq" id="WP_149098461.1">
    <property type="nucleotide sequence ID" value="NZ_BMMG01000003.1"/>
</dbReference>
<keyword evidence="1" id="KW-0472">Membrane</keyword>
<dbReference type="EMBL" id="VKKZ01000020">
    <property type="protein sequence ID" value="KAA6434518.1"/>
    <property type="molecule type" value="Genomic_DNA"/>
</dbReference>
<proteinExistence type="predicted"/>
<dbReference type="Proteomes" id="UP001570846">
    <property type="component" value="Unassembled WGS sequence"/>
</dbReference>
<accession>A0A5M8QH21</accession>
<evidence type="ECO:0000313" key="2">
    <source>
        <dbReference type="EMBL" id="KAA6434518.1"/>
    </source>
</evidence>
<reference evidence="3 5" key="3">
    <citation type="submission" date="2024-08" db="EMBL/GenBank/DDBJ databases">
        <authorList>
            <person name="Wei W."/>
        </authorList>
    </citation>
    <scope>NUCLEOTIDE SEQUENCE [LARGE SCALE GENOMIC DNA]</scope>
    <source>
        <strain evidence="3 5">XU2</strain>
    </source>
</reference>
<evidence type="ECO:0000313" key="3">
    <source>
        <dbReference type="EMBL" id="MFA1770435.1"/>
    </source>
</evidence>
<keyword evidence="1" id="KW-1133">Transmembrane helix</keyword>
<organism evidence="2 4">
    <name type="scientific">Rufibacter glacialis</name>
    <dbReference type="NCBI Taxonomy" id="1259555"/>
    <lineage>
        <taxon>Bacteria</taxon>
        <taxon>Pseudomonadati</taxon>
        <taxon>Bacteroidota</taxon>
        <taxon>Cytophagia</taxon>
        <taxon>Cytophagales</taxon>
        <taxon>Hymenobacteraceae</taxon>
        <taxon>Rufibacter</taxon>
    </lineage>
</organism>
<sequence>MNKTLNLGGHLISWFFGLLVAAVGLINTFWGNDPGFGIFLILLAFVYFPPANVMLKEKTGFAIPLFAKLLLGVFIIMAALGVGELFDKIDLMMMDV</sequence>
<feature type="transmembrane region" description="Helical" evidence="1">
    <location>
        <begin position="12"/>
        <end position="30"/>
    </location>
</feature>
<keyword evidence="1" id="KW-0812">Transmembrane</keyword>
<evidence type="ECO:0000256" key="1">
    <source>
        <dbReference type="SAM" id="Phobius"/>
    </source>
</evidence>
<reference evidence="2 4" key="1">
    <citation type="submission" date="2019-07" db="EMBL/GenBank/DDBJ databases">
        <authorList>
            <person name="Qu J.-H."/>
        </authorList>
    </citation>
    <scope>NUCLEOTIDE SEQUENCE [LARGE SCALE GENOMIC DNA]</scope>
    <source>
        <strain evidence="2 4">MDT1-10-3</strain>
    </source>
</reference>